<evidence type="ECO:0000313" key="1">
    <source>
        <dbReference type="EMBL" id="MCH84344.1"/>
    </source>
</evidence>
<comment type="caution">
    <text evidence="1">The sequence shown here is derived from an EMBL/GenBank/DDBJ whole genome shotgun (WGS) entry which is preliminary data.</text>
</comment>
<accession>A0A392MDI6</accession>
<keyword evidence="2" id="KW-1185">Reference proteome</keyword>
<sequence length="130" mass="13974">MSIVPSRANPSQTINAFASSSIDSLPPLPVASSAAYALLFVSLPSPLPPFITLYRVAYLVRVVSSALLPACRLAYYVRNSAFGSLFRCCISISSSALLHLPYKVEEPLKHHWVLKLNCTSAYGAGRGCGE</sequence>
<gene>
    <name evidence="1" type="ORF">A2U01_0005176</name>
</gene>
<reference evidence="1 2" key="1">
    <citation type="journal article" date="2018" name="Front. Plant Sci.">
        <title>Red Clover (Trifolium pratense) and Zigzag Clover (T. medium) - A Picture of Genomic Similarities and Differences.</title>
        <authorList>
            <person name="Dluhosova J."/>
            <person name="Istvanek J."/>
            <person name="Nedelnik J."/>
            <person name="Repkova J."/>
        </authorList>
    </citation>
    <scope>NUCLEOTIDE SEQUENCE [LARGE SCALE GENOMIC DNA]</scope>
    <source>
        <strain evidence="2">cv. 10/8</strain>
        <tissue evidence="1">Leaf</tissue>
    </source>
</reference>
<organism evidence="1 2">
    <name type="scientific">Trifolium medium</name>
    <dbReference type="NCBI Taxonomy" id="97028"/>
    <lineage>
        <taxon>Eukaryota</taxon>
        <taxon>Viridiplantae</taxon>
        <taxon>Streptophyta</taxon>
        <taxon>Embryophyta</taxon>
        <taxon>Tracheophyta</taxon>
        <taxon>Spermatophyta</taxon>
        <taxon>Magnoliopsida</taxon>
        <taxon>eudicotyledons</taxon>
        <taxon>Gunneridae</taxon>
        <taxon>Pentapetalae</taxon>
        <taxon>rosids</taxon>
        <taxon>fabids</taxon>
        <taxon>Fabales</taxon>
        <taxon>Fabaceae</taxon>
        <taxon>Papilionoideae</taxon>
        <taxon>50 kb inversion clade</taxon>
        <taxon>NPAAA clade</taxon>
        <taxon>Hologalegina</taxon>
        <taxon>IRL clade</taxon>
        <taxon>Trifolieae</taxon>
        <taxon>Trifolium</taxon>
    </lineage>
</organism>
<dbReference type="AlphaFoldDB" id="A0A392MDI6"/>
<proteinExistence type="predicted"/>
<name>A0A392MDI6_9FABA</name>
<protein>
    <submittedName>
        <fullName evidence="1">Uncharacterized protein</fullName>
    </submittedName>
</protein>
<evidence type="ECO:0000313" key="2">
    <source>
        <dbReference type="Proteomes" id="UP000265520"/>
    </source>
</evidence>
<dbReference type="EMBL" id="LXQA010006672">
    <property type="protein sequence ID" value="MCH84344.1"/>
    <property type="molecule type" value="Genomic_DNA"/>
</dbReference>
<dbReference type="Proteomes" id="UP000265520">
    <property type="component" value="Unassembled WGS sequence"/>
</dbReference>